<feature type="compositionally biased region" description="Low complexity" evidence="1">
    <location>
        <begin position="9"/>
        <end position="27"/>
    </location>
</feature>
<proteinExistence type="predicted"/>
<reference evidence="2 3" key="1">
    <citation type="submission" date="2019-05" db="EMBL/GenBank/DDBJ databases">
        <title>Another draft genome of Portunus trituberculatus and its Hox gene families provides insights of decapod evolution.</title>
        <authorList>
            <person name="Jeong J.-H."/>
            <person name="Song I."/>
            <person name="Kim S."/>
            <person name="Choi T."/>
            <person name="Kim D."/>
            <person name="Ryu S."/>
            <person name="Kim W."/>
        </authorList>
    </citation>
    <scope>NUCLEOTIDE SEQUENCE [LARGE SCALE GENOMIC DNA]</scope>
    <source>
        <tissue evidence="2">Muscle</tissue>
    </source>
</reference>
<comment type="caution">
    <text evidence="2">The sequence shown here is derived from an EMBL/GenBank/DDBJ whole genome shotgun (WGS) entry which is preliminary data.</text>
</comment>
<dbReference type="EMBL" id="VSRR010066417">
    <property type="protein sequence ID" value="MPC84781.1"/>
    <property type="molecule type" value="Genomic_DNA"/>
</dbReference>
<name>A0A5B7IH53_PORTR</name>
<organism evidence="2 3">
    <name type="scientific">Portunus trituberculatus</name>
    <name type="common">Swimming crab</name>
    <name type="synonym">Neptunus trituberculatus</name>
    <dbReference type="NCBI Taxonomy" id="210409"/>
    <lineage>
        <taxon>Eukaryota</taxon>
        <taxon>Metazoa</taxon>
        <taxon>Ecdysozoa</taxon>
        <taxon>Arthropoda</taxon>
        <taxon>Crustacea</taxon>
        <taxon>Multicrustacea</taxon>
        <taxon>Malacostraca</taxon>
        <taxon>Eumalacostraca</taxon>
        <taxon>Eucarida</taxon>
        <taxon>Decapoda</taxon>
        <taxon>Pleocyemata</taxon>
        <taxon>Brachyura</taxon>
        <taxon>Eubrachyura</taxon>
        <taxon>Portunoidea</taxon>
        <taxon>Portunidae</taxon>
        <taxon>Portuninae</taxon>
        <taxon>Portunus</taxon>
    </lineage>
</organism>
<dbReference type="AlphaFoldDB" id="A0A5B7IH53"/>
<protein>
    <submittedName>
        <fullName evidence="2">Uncharacterized protein</fullName>
    </submittedName>
</protein>
<keyword evidence="3" id="KW-1185">Reference proteome</keyword>
<evidence type="ECO:0000256" key="1">
    <source>
        <dbReference type="SAM" id="MobiDB-lite"/>
    </source>
</evidence>
<dbReference type="Proteomes" id="UP000324222">
    <property type="component" value="Unassembled WGS sequence"/>
</dbReference>
<evidence type="ECO:0000313" key="2">
    <source>
        <dbReference type="EMBL" id="MPC84781.1"/>
    </source>
</evidence>
<evidence type="ECO:0000313" key="3">
    <source>
        <dbReference type="Proteomes" id="UP000324222"/>
    </source>
</evidence>
<gene>
    <name evidence="2" type="ORF">E2C01_079530</name>
</gene>
<accession>A0A5B7IH53</accession>
<feature type="region of interest" description="Disordered" evidence="1">
    <location>
        <begin position="1"/>
        <end position="42"/>
    </location>
</feature>
<sequence>MLVADPHTPLRTSLPPFLSPSSTSSISSPPPTRSRNAPPYHGGLATLFVRGTNPYLTEKVGKRIQSALECL</sequence>